<dbReference type="SUPFAM" id="SSF52833">
    <property type="entry name" value="Thioredoxin-like"/>
    <property type="match status" value="1"/>
</dbReference>
<evidence type="ECO:0000256" key="1">
    <source>
        <dbReference type="SAM" id="MobiDB-lite"/>
    </source>
</evidence>
<evidence type="ECO:0000256" key="2">
    <source>
        <dbReference type="SAM" id="Phobius"/>
    </source>
</evidence>
<dbReference type="Proteomes" id="UP000682416">
    <property type="component" value="Chromosome"/>
</dbReference>
<dbReference type="RefSeq" id="WP_378741509.1">
    <property type="nucleotide sequence ID" value="NZ_CBDRIY010000057.1"/>
</dbReference>
<dbReference type="CDD" id="cd02972">
    <property type="entry name" value="DsbA_family"/>
    <property type="match status" value="1"/>
</dbReference>
<feature type="domain" description="Thioredoxin-like fold" evidence="3">
    <location>
        <begin position="81"/>
        <end position="293"/>
    </location>
</feature>
<evidence type="ECO:0000313" key="5">
    <source>
        <dbReference type="Proteomes" id="UP000682416"/>
    </source>
</evidence>
<evidence type="ECO:0000259" key="3">
    <source>
        <dbReference type="Pfam" id="PF13462"/>
    </source>
</evidence>
<dbReference type="Gene3D" id="3.40.30.10">
    <property type="entry name" value="Glutaredoxin"/>
    <property type="match status" value="1"/>
</dbReference>
<dbReference type="KEGG" id="nec:KGD82_18205"/>
<keyword evidence="2" id="KW-0472">Membrane</keyword>
<feature type="region of interest" description="Disordered" evidence="1">
    <location>
        <begin position="302"/>
        <end position="330"/>
    </location>
</feature>
<dbReference type="Pfam" id="PF13462">
    <property type="entry name" value="Thioredoxin_4"/>
    <property type="match status" value="1"/>
</dbReference>
<dbReference type="InterPro" id="IPR012336">
    <property type="entry name" value="Thioredoxin-like_fold"/>
</dbReference>
<proteinExistence type="predicted"/>
<keyword evidence="2" id="KW-1133">Transmembrane helix</keyword>
<reference evidence="4" key="1">
    <citation type="submission" date="2021-05" db="EMBL/GenBank/DDBJ databases">
        <authorList>
            <person name="Kaiqin L."/>
            <person name="Jian G."/>
        </authorList>
    </citation>
    <scope>NUCLEOTIDE SEQUENCE</scope>
    <source>
        <strain evidence="4">HDS5</strain>
    </source>
</reference>
<feature type="region of interest" description="Disordered" evidence="1">
    <location>
        <begin position="1"/>
        <end position="21"/>
    </location>
</feature>
<evidence type="ECO:0000313" key="4">
    <source>
        <dbReference type="EMBL" id="QVJ00577.1"/>
    </source>
</evidence>
<sequence>MGSEARKRSREKLREQREKEKRAAKRNRTLIVVGAAAAVVLLVVGIGYAVLTSDSGDGYDGPLAAQTLQDDGSVVMAEPDAAGPVVEVYADYQCPACRQFEHFGGDVLKEQAAAGAAIVHYRPVSIFAQQPVPISSNSLRAGAAARAAADHGVFVEYNDTLFENQPTEGKDGFGVDELQQWFRDTGASDEDAQAFDDRVDGEAEIVREFTEDYLPALTADATEQIGQENIGTMVLSDLISWGESNGHDASFLEGTYTGEIIDATGKAYTRYSGANEFRATPSVYINGELLDGNTAMSPRGLADAIADAGDGEVSTEPKDADGGGDAEENP</sequence>
<organism evidence="4 5">
    <name type="scientific">Nocardiopsis eucommiae</name>
    <dbReference type="NCBI Taxonomy" id="2831970"/>
    <lineage>
        <taxon>Bacteria</taxon>
        <taxon>Bacillati</taxon>
        <taxon>Actinomycetota</taxon>
        <taxon>Actinomycetes</taxon>
        <taxon>Streptosporangiales</taxon>
        <taxon>Nocardiopsidaceae</taxon>
        <taxon>Nocardiopsis</taxon>
    </lineage>
</organism>
<accession>A0A975QJR2</accession>
<dbReference type="AlphaFoldDB" id="A0A975QJR2"/>
<dbReference type="EMBL" id="CP074402">
    <property type="protein sequence ID" value="QVJ00577.1"/>
    <property type="molecule type" value="Genomic_DNA"/>
</dbReference>
<name>A0A975QJR2_9ACTN</name>
<dbReference type="InterPro" id="IPR036249">
    <property type="entry name" value="Thioredoxin-like_sf"/>
</dbReference>
<keyword evidence="2" id="KW-0812">Transmembrane</keyword>
<protein>
    <submittedName>
        <fullName evidence="4">Thioredoxin domain-containing protein</fullName>
    </submittedName>
</protein>
<keyword evidence="5" id="KW-1185">Reference proteome</keyword>
<gene>
    <name evidence="4" type="ORF">KGD82_18205</name>
</gene>
<feature type="transmembrane region" description="Helical" evidence="2">
    <location>
        <begin position="29"/>
        <end position="51"/>
    </location>
</feature>